<dbReference type="Proteomes" id="UP000828390">
    <property type="component" value="Unassembled WGS sequence"/>
</dbReference>
<protein>
    <recommendedName>
        <fullName evidence="3">SGNH hydrolase-type esterase domain-containing protein</fullName>
    </recommendedName>
</protein>
<sequence length="164" mass="18913">MQTGKTDLKTPNKICWMGVRGLGWHRLRHAIEAEVLLGTPPSIIVVHLGGNDLVYHSVWQIRNIMDREFRYIRTAFPTCLLIWVDILPRRLWSGADNVKAVDNKRKRINRLSRKLILASEHGDVLSCDIQQENRFFGSDGIHLNEVGLEFYLDALRNTIIKHCS</sequence>
<dbReference type="EMBL" id="JAIWYP010000003">
    <property type="protein sequence ID" value="KAH3858427.1"/>
    <property type="molecule type" value="Genomic_DNA"/>
</dbReference>
<comment type="caution">
    <text evidence="1">The sequence shown here is derived from an EMBL/GenBank/DDBJ whole genome shotgun (WGS) entry which is preliminary data.</text>
</comment>
<proteinExistence type="predicted"/>
<reference evidence="1" key="2">
    <citation type="submission" date="2020-11" db="EMBL/GenBank/DDBJ databases">
        <authorList>
            <person name="McCartney M.A."/>
            <person name="Auch B."/>
            <person name="Kono T."/>
            <person name="Mallez S."/>
            <person name="Becker A."/>
            <person name="Gohl D.M."/>
            <person name="Silverstein K.A.T."/>
            <person name="Koren S."/>
            <person name="Bechman K.B."/>
            <person name="Herman A."/>
            <person name="Abrahante J.E."/>
            <person name="Garbe J."/>
        </authorList>
    </citation>
    <scope>NUCLEOTIDE SEQUENCE</scope>
    <source>
        <strain evidence="1">Duluth1</strain>
        <tissue evidence="1">Whole animal</tissue>
    </source>
</reference>
<dbReference type="SUPFAM" id="SSF52266">
    <property type="entry name" value="SGNH hydrolase"/>
    <property type="match status" value="1"/>
</dbReference>
<evidence type="ECO:0008006" key="3">
    <source>
        <dbReference type="Google" id="ProtNLM"/>
    </source>
</evidence>
<dbReference type="AlphaFoldDB" id="A0A9D4LGT5"/>
<gene>
    <name evidence="1" type="ORF">DPMN_101050</name>
</gene>
<organism evidence="1 2">
    <name type="scientific">Dreissena polymorpha</name>
    <name type="common">Zebra mussel</name>
    <name type="synonym">Mytilus polymorpha</name>
    <dbReference type="NCBI Taxonomy" id="45954"/>
    <lineage>
        <taxon>Eukaryota</taxon>
        <taxon>Metazoa</taxon>
        <taxon>Spiralia</taxon>
        <taxon>Lophotrochozoa</taxon>
        <taxon>Mollusca</taxon>
        <taxon>Bivalvia</taxon>
        <taxon>Autobranchia</taxon>
        <taxon>Heteroconchia</taxon>
        <taxon>Euheterodonta</taxon>
        <taxon>Imparidentia</taxon>
        <taxon>Neoheterodontei</taxon>
        <taxon>Myida</taxon>
        <taxon>Dreissenoidea</taxon>
        <taxon>Dreissenidae</taxon>
        <taxon>Dreissena</taxon>
    </lineage>
</organism>
<reference evidence="1" key="1">
    <citation type="journal article" date="2019" name="bioRxiv">
        <title>The Genome of the Zebra Mussel, Dreissena polymorpha: A Resource for Invasive Species Research.</title>
        <authorList>
            <person name="McCartney M.A."/>
            <person name="Auch B."/>
            <person name="Kono T."/>
            <person name="Mallez S."/>
            <person name="Zhang Y."/>
            <person name="Obille A."/>
            <person name="Becker A."/>
            <person name="Abrahante J.E."/>
            <person name="Garbe J."/>
            <person name="Badalamenti J.P."/>
            <person name="Herman A."/>
            <person name="Mangelson H."/>
            <person name="Liachko I."/>
            <person name="Sullivan S."/>
            <person name="Sone E.D."/>
            <person name="Koren S."/>
            <person name="Silverstein K.A.T."/>
            <person name="Beckman K.B."/>
            <person name="Gohl D.M."/>
        </authorList>
    </citation>
    <scope>NUCLEOTIDE SEQUENCE</scope>
    <source>
        <strain evidence="1">Duluth1</strain>
        <tissue evidence="1">Whole animal</tissue>
    </source>
</reference>
<dbReference type="InterPro" id="IPR036514">
    <property type="entry name" value="SGNH_hydro_sf"/>
</dbReference>
<evidence type="ECO:0000313" key="1">
    <source>
        <dbReference type="EMBL" id="KAH3858427.1"/>
    </source>
</evidence>
<dbReference type="CDD" id="cd00229">
    <property type="entry name" value="SGNH_hydrolase"/>
    <property type="match status" value="1"/>
</dbReference>
<name>A0A9D4LGT5_DREPO</name>
<evidence type="ECO:0000313" key="2">
    <source>
        <dbReference type="Proteomes" id="UP000828390"/>
    </source>
</evidence>
<keyword evidence="2" id="KW-1185">Reference proteome</keyword>
<dbReference type="Gene3D" id="3.40.50.1110">
    <property type="entry name" value="SGNH hydrolase"/>
    <property type="match status" value="1"/>
</dbReference>
<accession>A0A9D4LGT5</accession>